<comment type="caution">
    <text evidence="1">The sequence shown here is derived from an EMBL/GenBank/DDBJ whole genome shotgun (WGS) entry which is preliminary data.</text>
</comment>
<gene>
    <name evidence="1" type="ORF">AAE3_LOCUS10011</name>
</gene>
<dbReference type="EMBL" id="CACVBS010000062">
    <property type="protein sequence ID" value="CAA7267754.1"/>
    <property type="molecule type" value="Genomic_DNA"/>
</dbReference>
<name>A0A8S0VZ24_CYCAE</name>
<organism evidence="1 2">
    <name type="scientific">Cyclocybe aegerita</name>
    <name type="common">Black poplar mushroom</name>
    <name type="synonym">Agrocybe aegerita</name>
    <dbReference type="NCBI Taxonomy" id="1973307"/>
    <lineage>
        <taxon>Eukaryota</taxon>
        <taxon>Fungi</taxon>
        <taxon>Dikarya</taxon>
        <taxon>Basidiomycota</taxon>
        <taxon>Agaricomycotina</taxon>
        <taxon>Agaricomycetes</taxon>
        <taxon>Agaricomycetidae</taxon>
        <taxon>Agaricales</taxon>
        <taxon>Agaricineae</taxon>
        <taxon>Bolbitiaceae</taxon>
        <taxon>Cyclocybe</taxon>
    </lineage>
</organism>
<accession>A0A8S0VZ24</accession>
<proteinExistence type="predicted"/>
<sequence>MSSQSSHYTPARPTSSRHHVKNLLHVLRRANAHYSQLAASIRASLTPTHHARKRARALRLQVSTQAARKLEYTQVSVLPLPVLELGEEGVEEVAMREVRAKESRIVAPIPRRATEMALKQLEEERAIRRAQRPVLRCAIPSVQVQPAAHGQDAASGVSVASSVSVYSTVTVELTPASALNASYAVEERSRWSCTTIDPQDSQEVVMAMVMDDEEEMDQMEIPEVSIEHSPVDYSPSMMDDVPVTAETSIDMQTQVGGAPSPAARPRMPRARQHTYAHTHTHAIPALPPTLDVPVDVARLSWGSDIFSSSASAALSSASATDSSGLLTPEDNEKLMIRIKRKSGAFEQEAEEEMQVAVEEKRPKYGRKEWVTPARRVYPRRF</sequence>
<evidence type="ECO:0000313" key="2">
    <source>
        <dbReference type="Proteomes" id="UP000467700"/>
    </source>
</evidence>
<reference evidence="1 2" key="1">
    <citation type="submission" date="2020-01" db="EMBL/GenBank/DDBJ databases">
        <authorList>
            <person name="Gupta K D."/>
        </authorList>
    </citation>
    <scope>NUCLEOTIDE SEQUENCE [LARGE SCALE GENOMIC DNA]</scope>
</reference>
<dbReference type="AlphaFoldDB" id="A0A8S0VZ24"/>
<evidence type="ECO:0000313" key="1">
    <source>
        <dbReference type="EMBL" id="CAA7267754.1"/>
    </source>
</evidence>
<dbReference type="Proteomes" id="UP000467700">
    <property type="component" value="Unassembled WGS sequence"/>
</dbReference>
<protein>
    <submittedName>
        <fullName evidence="1">Uncharacterized protein</fullName>
    </submittedName>
</protein>
<keyword evidence="2" id="KW-1185">Reference proteome</keyword>
<dbReference type="OrthoDB" id="3034033at2759"/>